<dbReference type="InterPro" id="IPR029787">
    <property type="entry name" value="Nucleotide_cyclase"/>
</dbReference>
<dbReference type="PANTHER" id="PTHR45138:SF9">
    <property type="entry name" value="DIGUANYLATE CYCLASE DGCM-RELATED"/>
    <property type="match status" value="1"/>
</dbReference>
<organism evidence="5 8">
    <name type="scientific">Gluconacetobacter dulcium</name>
    <dbReference type="NCBI Taxonomy" id="2729096"/>
    <lineage>
        <taxon>Bacteria</taxon>
        <taxon>Pseudomonadati</taxon>
        <taxon>Pseudomonadota</taxon>
        <taxon>Alphaproteobacteria</taxon>
        <taxon>Acetobacterales</taxon>
        <taxon>Acetobacteraceae</taxon>
        <taxon>Gluconacetobacter</taxon>
    </lineage>
</organism>
<dbReference type="InterPro" id="IPR043128">
    <property type="entry name" value="Rev_trsase/Diguanyl_cyclase"/>
</dbReference>
<dbReference type="EC" id="2.7.7.65" evidence="1"/>
<dbReference type="EMBL" id="JABEQO010000008">
    <property type="protein sequence ID" value="MBB2164563.1"/>
    <property type="molecule type" value="Genomic_DNA"/>
</dbReference>
<feature type="transmembrane region" description="Helical" evidence="3">
    <location>
        <begin position="6"/>
        <end position="26"/>
    </location>
</feature>
<protein>
    <recommendedName>
        <fullName evidence="1">diguanylate cyclase</fullName>
        <ecNumber evidence="1">2.7.7.65</ecNumber>
    </recommendedName>
</protein>
<evidence type="ECO:0000256" key="2">
    <source>
        <dbReference type="ARBA" id="ARBA00034247"/>
    </source>
</evidence>
<feature type="transmembrane region" description="Helical" evidence="3">
    <location>
        <begin position="65"/>
        <end position="81"/>
    </location>
</feature>
<dbReference type="NCBIfam" id="TIGR00254">
    <property type="entry name" value="GGDEF"/>
    <property type="match status" value="1"/>
</dbReference>
<dbReference type="SUPFAM" id="SSF55073">
    <property type="entry name" value="Nucleotide cyclase"/>
    <property type="match status" value="1"/>
</dbReference>
<comment type="caution">
    <text evidence="5">The sequence shown here is derived from an EMBL/GenBank/DDBJ whole genome shotgun (WGS) entry which is preliminary data.</text>
</comment>
<feature type="transmembrane region" description="Helical" evidence="3">
    <location>
        <begin position="184"/>
        <end position="209"/>
    </location>
</feature>
<evidence type="ECO:0000313" key="5">
    <source>
        <dbReference type="EMBL" id="MBB2164563.1"/>
    </source>
</evidence>
<keyword evidence="3" id="KW-0472">Membrane</keyword>
<accession>A0A7W4NUS4</accession>
<evidence type="ECO:0000313" key="8">
    <source>
        <dbReference type="Proteomes" id="UP000561077"/>
    </source>
</evidence>
<dbReference type="PROSITE" id="PS50887">
    <property type="entry name" value="GGDEF"/>
    <property type="match status" value="1"/>
</dbReference>
<dbReference type="GO" id="GO:0052621">
    <property type="term" value="F:diguanylate cyclase activity"/>
    <property type="evidence" value="ECO:0007669"/>
    <property type="project" value="UniProtKB-EC"/>
</dbReference>
<sequence length="379" mass="40381">MTAYAPAIIGYSTAVTLLIGLAFLVSGVSNGRSSKARWLAAPFLIGGAGGAFLTAPWILPGEAGIPVGAFLLTLAYGFGWLAIRIKVGYRPRIGTAMLCCLATAALPFVIEPGRTSDVACAMSRMLLVGGFNALAARDVWLASGRAIHAARLLARVLGICAALEWARVPFAAWLPKPLGAEPTALWAVVAFNAQAMIEVLLVTALLIALPRERQAAEHLRLARRDPLTDLGNRRALEEWLARRGGCPGDIALLTFDLDHFKSINDNHGHATGDQLLRMAADVARRVLPDSETIYRIGGDEFLGILPTTAEEDVRLIADRLTAAFRHDARLRPGGPINATLSVGTAIAVGRPMAISFQALLERADAALYAAKRARRETGA</sequence>
<evidence type="ECO:0000313" key="7">
    <source>
        <dbReference type="Proteomes" id="UP000540490"/>
    </source>
</evidence>
<name>A0A7W4NUS4_9PROT</name>
<dbReference type="InterPro" id="IPR000160">
    <property type="entry name" value="GGDEF_dom"/>
</dbReference>
<dbReference type="CDD" id="cd01949">
    <property type="entry name" value="GGDEF"/>
    <property type="match status" value="1"/>
</dbReference>
<keyword evidence="3" id="KW-1133">Transmembrane helix</keyword>
<dbReference type="InterPro" id="IPR050469">
    <property type="entry name" value="Diguanylate_Cyclase"/>
</dbReference>
<dbReference type="AlphaFoldDB" id="A0A7W4NUS4"/>
<feature type="domain" description="GGDEF" evidence="4">
    <location>
        <begin position="248"/>
        <end position="379"/>
    </location>
</feature>
<proteinExistence type="predicted"/>
<gene>
    <name evidence="6" type="ORF">HLH25_08445</name>
    <name evidence="5" type="ORF">HLH26_08410</name>
</gene>
<dbReference type="PANTHER" id="PTHR45138">
    <property type="entry name" value="REGULATORY COMPONENTS OF SENSORY TRANSDUCTION SYSTEM"/>
    <property type="match status" value="1"/>
</dbReference>
<dbReference type="SMART" id="SM00267">
    <property type="entry name" value="GGDEF"/>
    <property type="match status" value="1"/>
</dbReference>
<keyword evidence="3" id="KW-0812">Transmembrane</keyword>
<feature type="transmembrane region" description="Helical" evidence="3">
    <location>
        <begin position="38"/>
        <end position="59"/>
    </location>
</feature>
<reference evidence="7 8" key="1">
    <citation type="submission" date="2020-04" db="EMBL/GenBank/DDBJ databases">
        <title>Description of novel Gluconacetobacter.</title>
        <authorList>
            <person name="Sombolestani A."/>
        </authorList>
    </citation>
    <scope>NUCLEOTIDE SEQUENCE [LARGE SCALE GENOMIC DNA]</scope>
    <source>
        <strain evidence="6 7">LMG 1728</strain>
        <strain evidence="5 8">LMG 1731</strain>
    </source>
</reference>
<dbReference type="Proteomes" id="UP000561077">
    <property type="component" value="Unassembled WGS sequence"/>
</dbReference>
<dbReference type="RefSeq" id="WP_182973634.1">
    <property type="nucleotide sequence ID" value="NZ_JABEQN010000008.1"/>
</dbReference>
<dbReference type="Proteomes" id="UP000540490">
    <property type="component" value="Unassembled WGS sequence"/>
</dbReference>
<dbReference type="EMBL" id="JABEQN010000008">
    <property type="protein sequence ID" value="MBB2193670.1"/>
    <property type="molecule type" value="Genomic_DNA"/>
</dbReference>
<feature type="transmembrane region" description="Helical" evidence="3">
    <location>
        <begin position="152"/>
        <end position="172"/>
    </location>
</feature>
<keyword evidence="7" id="KW-1185">Reference proteome</keyword>
<evidence type="ECO:0000313" key="6">
    <source>
        <dbReference type="EMBL" id="MBB2193670.1"/>
    </source>
</evidence>
<dbReference type="Gene3D" id="3.30.70.270">
    <property type="match status" value="1"/>
</dbReference>
<evidence type="ECO:0000256" key="1">
    <source>
        <dbReference type="ARBA" id="ARBA00012528"/>
    </source>
</evidence>
<comment type="catalytic activity">
    <reaction evidence="2">
        <text>2 GTP = 3',3'-c-di-GMP + 2 diphosphate</text>
        <dbReference type="Rhea" id="RHEA:24898"/>
        <dbReference type="ChEBI" id="CHEBI:33019"/>
        <dbReference type="ChEBI" id="CHEBI:37565"/>
        <dbReference type="ChEBI" id="CHEBI:58805"/>
        <dbReference type="EC" id="2.7.7.65"/>
    </reaction>
</comment>
<evidence type="ECO:0000259" key="4">
    <source>
        <dbReference type="PROSITE" id="PS50887"/>
    </source>
</evidence>
<evidence type="ECO:0000256" key="3">
    <source>
        <dbReference type="SAM" id="Phobius"/>
    </source>
</evidence>
<dbReference type="Pfam" id="PF00990">
    <property type="entry name" value="GGDEF"/>
    <property type="match status" value="1"/>
</dbReference>